<accession>A0A1F6BXN8</accession>
<dbReference type="EMBL" id="MFKO01000008">
    <property type="protein sequence ID" value="OGG41522.1"/>
    <property type="molecule type" value="Genomic_DNA"/>
</dbReference>
<dbReference type="AlphaFoldDB" id="A0A1F6BXN8"/>
<proteinExistence type="predicted"/>
<gene>
    <name evidence="1" type="ORF">A2837_03410</name>
</gene>
<protein>
    <submittedName>
        <fullName evidence="1">Uncharacterized protein</fullName>
    </submittedName>
</protein>
<dbReference type="STRING" id="1798475.A2837_03410"/>
<dbReference type="Proteomes" id="UP000176322">
    <property type="component" value="Unassembled WGS sequence"/>
</dbReference>
<evidence type="ECO:0000313" key="1">
    <source>
        <dbReference type="EMBL" id="OGG41522.1"/>
    </source>
</evidence>
<name>A0A1F6BXN8_9BACT</name>
<reference evidence="1 2" key="1">
    <citation type="journal article" date="2016" name="Nat. Commun.">
        <title>Thousands of microbial genomes shed light on interconnected biogeochemical processes in an aquifer system.</title>
        <authorList>
            <person name="Anantharaman K."/>
            <person name="Brown C.T."/>
            <person name="Hug L.A."/>
            <person name="Sharon I."/>
            <person name="Castelle C.J."/>
            <person name="Probst A.J."/>
            <person name="Thomas B.C."/>
            <person name="Singh A."/>
            <person name="Wilkins M.J."/>
            <person name="Karaoz U."/>
            <person name="Brodie E.L."/>
            <person name="Williams K.H."/>
            <person name="Hubbard S.S."/>
            <person name="Banfield J.F."/>
        </authorList>
    </citation>
    <scope>NUCLEOTIDE SEQUENCE [LARGE SCALE GENOMIC DNA]</scope>
</reference>
<comment type="caution">
    <text evidence="1">The sequence shown here is derived from an EMBL/GenBank/DDBJ whole genome shotgun (WGS) entry which is preliminary data.</text>
</comment>
<evidence type="ECO:0000313" key="2">
    <source>
        <dbReference type="Proteomes" id="UP000176322"/>
    </source>
</evidence>
<organism evidence="1 2">
    <name type="scientific">Candidatus Kaiserbacteria bacterium RIFCSPHIGHO2_01_FULL_46_22</name>
    <dbReference type="NCBI Taxonomy" id="1798475"/>
    <lineage>
        <taxon>Bacteria</taxon>
        <taxon>Candidatus Kaiseribacteriota</taxon>
    </lineage>
</organism>
<sequence length="64" mass="7429">MERGENTANLPRKVAHLAERQVRDHHNNSVFSPRWKGTEDTLFRVAEADMSKVKVATARRRKTK</sequence>